<name>A0A9P8BTV7_9FUNG</name>
<accession>A0A9P8BTV7</accession>
<feature type="region of interest" description="Disordered" evidence="1">
    <location>
        <begin position="204"/>
        <end position="341"/>
    </location>
</feature>
<comment type="caution">
    <text evidence="2">The sequence shown here is derived from an EMBL/GenBank/DDBJ whole genome shotgun (WGS) entry which is preliminary data.</text>
</comment>
<feature type="compositionally biased region" description="Acidic residues" evidence="1">
    <location>
        <begin position="297"/>
        <end position="308"/>
    </location>
</feature>
<dbReference type="AlphaFoldDB" id="A0A9P8BTV7"/>
<gene>
    <name evidence="2" type="ORF">KI688_012413</name>
</gene>
<evidence type="ECO:0000313" key="3">
    <source>
        <dbReference type="Proteomes" id="UP000707451"/>
    </source>
</evidence>
<sequence>MNRHLLCLLFDVLKMFLHNSKTSLSDLFKAIMIKIEDEIDLFAILLNDPNDARPMRRLGVSDTTYDIFGQVLDASKVFLSQWAQGQLRTEMDYSFGLKFTVVNFGAVPYVQDGDFCLSKLSRAEQLQRGSVHALLASIPRHTSEGVFRVSSMADAGKGTRPDPREQDPYLHQKSRQNTIKLDGIAETMQALEEGARLLVQQSQEPGTVGADLSKGLDLDSIVDGTESDRKGEGRPRGVSLPRGWKSKAIKKASKKASKTIITGAASQATKATKATNSTTANGNGVRAAVKRTRTGDDDGSDGGDVEEVDLPKKMQRGPKSKSGEGRGSRRQRSRSMDAPDQ</sequence>
<dbReference type="EMBL" id="JAHRHY010000008">
    <property type="protein sequence ID" value="KAG9067628.1"/>
    <property type="molecule type" value="Genomic_DNA"/>
</dbReference>
<protein>
    <submittedName>
        <fullName evidence="2">Uncharacterized protein</fullName>
    </submittedName>
</protein>
<organism evidence="2 3">
    <name type="scientific">Linnemannia hyalina</name>
    <dbReference type="NCBI Taxonomy" id="64524"/>
    <lineage>
        <taxon>Eukaryota</taxon>
        <taxon>Fungi</taxon>
        <taxon>Fungi incertae sedis</taxon>
        <taxon>Mucoromycota</taxon>
        <taxon>Mortierellomycotina</taxon>
        <taxon>Mortierellomycetes</taxon>
        <taxon>Mortierellales</taxon>
        <taxon>Mortierellaceae</taxon>
        <taxon>Linnemannia</taxon>
    </lineage>
</organism>
<feature type="compositionally biased region" description="Basic and acidic residues" evidence="1">
    <location>
        <begin position="157"/>
        <end position="170"/>
    </location>
</feature>
<feature type="compositionally biased region" description="Basic and acidic residues" evidence="1">
    <location>
        <begin position="226"/>
        <end position="235"/>
    </location>
</feature>
<feature type="region of interest" description="Disordered" evidence="1">
    <location>
        <begin position="147"/>
        <end position="176"/>
    </location>
</feature>
<dbReference type="Proteomes" id="UP000707451">
    <property type="component" value="Unassembled WGS sequence"/>
</dbReference>
<reference evidence="2" key="1">
    <citation type="submission" date="2021-06" db="EMBL/GenBank/DDBJ databases">
        <title>Genome Sequence of Mortierella hyaline Strain SCG-10, a Cold-Adapted, Nitrate-Reducing Fungus Isolated from Soil in Minnesota, USA.</title>
        <authorList>
            <person name="Aldossari N."/>
        </authorList>
    </citation>
    <scope>NUCLEOTIDE SEQUENCE</scope>
    <source>
        <strain evidence="2">SCG-10</strain>
    </source>
</reference>
<evidence type="ECO:0000313" key="2">
    <source>
        <dbReference type="EMBL" id="KAG9067628.1"/>
    </source>
</evidence>
<keyword evidence="3" id="KW-1185">Reference proteome</keyword>
<evidence type="ECO:0000256" key="1">
    <source>
        <dbReference type="SAM" id="MobiDB-lite"/>
    </source>
</evidence>
<feature type="compositionally biased region" description="Low complexity" evidence="1">
    <location>
        <begin position="258"/>
        <end position="284"/>
    </location>
</feature>
<feature type="compositionally biased region" description="Basic residues" evidence="1">
    <location>
        <begin position="244"/>
        <end position="257"/>
    </location>
</feature>
<proteinExistence type="predicted"/>